<evidence type="ECO:0000256" key="1">
    <source>
        <dbReference type="ARBA" id="ARBA00004651"/>
    </source>
</evidence>
<sequence>MILFACCCVLVAVLLLFIPSASKAPAKNLKRERNKTTEAHNHPSELILDVSASLLDSGMPIKEILDTLGRSVPHSEQLCTVARCLEMNMEWDKAWHSVPPWLHPLEKALRFAHVTGAPAASLLRNAASLKRRERSQRVARLGAQFGTRLVLPLGACALPAFIALGVVPLIIALLPGL</sequence>
<comment type="caution">
    <text evidence="9">The sequence shown here is derived from an EMBL/GenBank/DDBJ whole genome shotgun (WGS) entry which is preliminary data.</text>
</comment>
<feature type="chain" id="PRO_5046181302" description="Type II secretion system protein GspF domain-containing protein" evidence="7">
    <location>
        <begin position="24"/>
        <end position="177"/>
    </location>
</feature>
<comment type="subcellular location">
    <subcellularLocation>
        <location evidence="1">Cell membrane</location>
        <topology evidence="1">Multi-pass membrane protein</topology>
    </subcellularLocation>
</comment>
<proteinExistence type="predicted"/>
<gene>
    <name evidence="9" type="ORF">GCM10007173_18390</name>
</gene>
<evidence type="ECO:0000313" key="10">
    <source>
        <dbReference type="Proteomes" id="UP000606115"/>
    </source>
</evidence>
<dbReference type="EMBL" id="BMKX01000003">
    <property type="protein sequence ID" value="GGJ59897.1"/>
    <property type="molecule type" value="Genomic_DNA"/>
</dbReference>
<evidence type="ECO:0000256" key="4">
    <source>
        <dbReference type="ARBA" id="ARBA00022989"/>
    </source>
</evidence>
<evidence type="ECO:0000256" key="7">
    <source>
        <dbReference type="SAM" id="SignalP"/>
    </source>
</evidence>
<keyword evidence="4 6" id="KW-1133">Transmembrane helix</keyword>
<accession>A0ABQ2DJC1</accession>
<protein>
    <recommendedName>
        <fullName evidence="8">Type II secretion system protein GspF domain-containing protein</fullName>
    </recommendedName>
</protein>
<dbReference type="Proteomes" id="UP000606115">
    <property type="component" value="Unassembled WGS sequence"/>
</dbReference>
<dbReference type="Pfam" id="PF00482">
    <property type="entry name" value="T2SSF"/>
    <property type="match status" value="1"/>
</dbReference>
<feature type="transmembrane region" description="Helical" evidence="6">
    <location>
        <begin position="108"/>
        <end position="127"/>
    </location>
</feature>
<organism evidence="9 10">
    <name type="scientific">Glutamicibacter ardleyensis</name>
    <dbReference type="NCBI Taxonomy" id="225894"/>
    <lineage>
        <taxon>Bacteria</taxon>
        <taxon>Bacillati</taxon>
        <taxon>Actinomycetota</taxon>
        <taxon>Actinomycetes</taxon>
        <taxon>Micrococcales</taxon>
        <taxon>Micrococcaceae</taxon>
        <taxon>Glutamicibacter</taxon>
    </lineage>
</organism>
<feature type="transmembrane region" description="Helical" evidence="6">
    <location>
        <begin position="148"/>
        <end position="174"/>
    </location>
</feature>
<feature type="domain" description="Type II secretion system protein GspF" evidence="8">
    <location>
        <begin position="49"/>
        <end position="165"/>
    </location>
</feature>
<reference evidence="10" key="1">
    <citation type="journal article" date="2019" name="Int. J. Syst. Evol. Microbiol.">
        <title>The Global Catalogue of Microorganisms (GCM) 10K type strain sequencing project: providing services to taxonomists for standard genome sequencing and annotation.</title>
        <authorList>
            <consortium name="The Broad Institute Genomics Platform"/>
            <consortium name="The Broad Institute Genome Sequencing Center for Infectious Disease"/>
            <person name="Wu L."/>
            <person name="Ma J."/>
        </authorList>
    </citation>
    <scope>NUCLEOTIDE SEQUENCE [LARGE SCALE GENOMIC DNA]</scope>
    <source>
        <strain evidence="10">CGMCC 1.3685</strain>
    </source>
</reference>
<evidence type="ECO:0000256" key="2">
    <source>
        <dbReference type="ARBA" id="ARBA00022475"/>
    </source>
</evidence>
<keyword evidence="7" id="KW-0732">Signal</keyword>
<keyword evidence="5 6" id="KW-0472">Membrane</keyword>
<dbReference type="GeneID" id="303304206"/>
<dbReference type="InterPro" id="IPR018076">
    <property type="entry name" value="T2SS_GspF_dom"/>
</dbReference>
<evidence type="ECO:0000256" key="5">
    <source>
        <dbReference type="ARBA" id="ARBA00023136"/>
    </source>
</evidence>
<keyword evidence="3 6" id="KW-0812">Transmembrane</keyword>
<evidence type="ECO:0000313" key="9">
    <source>
        <dbReference type="EMBL" id="GGJ59897.1"/>
    </source>
</evidence>
<evidence type="ECO:0000256" key="3">
    <source>
        <dbReference type="ARBA" id="ARBA00022692"/>
    </source>
</evidence>
<name>A0ABQ2DJC1_9MICC</name>
<evidence type="ECO:0000256" key="6">
    <source>
        <dbReference type="SAM" id="Phobius"/>
    </source>
</evidence>
<evidence type="ECO:0000259" key="8">
    <source>
        <dbReference type="Pfam" id="PF00482"/>
    </source>
</evidence>
<dbReference type="RefSeq" id="WP_188685203.1">
    <property type="nucleotide sequence ID" value="NZ_BMKX01000003.1"/>
</dbReference>
<feature type="signal peptide" evidence="7">
    <location>
        <begin position="1"/>
        <end position="23"/>
    </location>
</feature>
<keyword evidence="10" id="KW-1185">Reference proteome</keyword>
<keyword evidence="2" id="KW-1003">Cell membrane</keyword>